<keyword evidence="2" id="KW-1185">Reference proteome</keyword>
<accession>A0ABX0JNG2</accession>
<proteinExistence type="predicted"/>
<organism evidence="1 2">
    <name type="scientific">Acetobacter musti</name>
    <dbReference type="NCBI Taxonomy" id="864732"/>
    <lineage>
        <taxon>Bacteria</taxon>
        <taxon>Pseudomonadati</taxon>
        <taxon>Pseudomonadota</taxon>
        <taxon>Alphaproteobacteria</taxon>
        <taxon>Acetobacterales</taxon>
        <taxon>Acetobacteraceae</taxon>
        <taxon>Acetobacter</taxon>
    </lineage>
</organism>
<sequence>MNPATIPRLNGTDGIALAMAMTATHDLRLENDRIVRLPPQARGIFPLIDGKNTVADLAARLETRGVGADQFRAVWRETVETLTPTGLLSFTAGPS</sequence>
<evidence type="ECO:0000313" key="2">
    <source>
        <dbReference type="Proteomes" id="UP000635278"/>
    </source>
</evidence>
<dbReference type="EMBL" id="WOTB01000008">
    <property type="protein sequence ID" value="NHN84569.1"/>
    <property type="molecule type" value="Genomic_DNA"/>
</dbReference>
<evidence type="ECO:0000313" key="1">
    <source>
        <dbReference type="EMBL" id="NHN84569.1"/>
    </source>
</evidence>
<dbReference type="Proteomes" id="UP000635278">
    <property type="component" value="Unassembled WGS sequence"/>
</dbReference>
<name>A0ABX0JNG2_9PROT</name>
<gene>
    <name evidence="1" type="ORF">GOB93_07915</name>
</gene>
<reference evidence="1 2" key="1">
    <citation type="journal article" date="2020" name="Int. J. Syst. Evol. Microbiol.">
        <title>Novel acetic acid bacteria from cider fermentations: Acetobacter conturbans sp. nov. and Acetobacter fallax sp. nov.</title>
        <authorList>
            <person name="Sombolestani A.S."/>
            <person name="Cleenwerck I."/>
            <person name="Cnockaert M."/>
            <person name="Borremans W."/>
            <person name="Wieme A.D."/>
            <person name="De Vuyst L."/>
            <person name="Vandamme P."/>
        </authorList>
    </citation>
    <scope>NUCLEOTIDE SEQUENCE [LARGE SCALE GENOMIC DNA]</scope>
    <source>
        <strain evidence="1 2">LMG 30640</strain>
    </source>
</reference>
<comment type="caution">
    <text evidence="1">The sequence shown here is derived from an EMBL/GenBank/DDBJ whole genome shotgun (WGS) entry which is preliminary data.</text>
</comment>
<protein>
    <submittedName>
        <fullName evidence="1">Uncharacterized protein</fullName>
    </submittedName>
</protein>